<dbReference type="GeneID" id="70296095"/>
<name>A0A9P7ZIV0_9HYPO</name>
<sequence>MPMLPSERISERIYTSTPLVAYLHQRRHALVGASPPHALCSTPGLAISTCPIVQTAIAMVRSDEADAFYFGVYSAIQEIPVGRVTTYGHIAALCGYPQRPRQVGVCLKHLPADPSMRHHNGNVPWQRVINAKGLISPRSAPSGARNQAETLRAEGVTVTENAMGELSVDFDTYGWFPETLPSEETSSQEGGEG</sequence>
<dbReference type="GO" id="GO:0006281">
    <property type="term" value="P:DNA repair"/>
    <property type="evidence" value="ECO:0007669"/>
    <property type="project" value="InterPro"/>
</dbReference>
<dbReference type="PANTHER" id="PTHR42942">
    <property type="entry name" value="6-O-METHYLGUANINE DNA METHYLTRANSFERASE"/>
    <property type="match status" value="1"/>
</dbReference>
<gene>
    <name evidence="3" type="ORF">F5Z01DRAFT_675881</name>
</gene>
<keyword evidence="4" id="KW-1185">Reference proteome</keyword>
<dbReference type="AlphaFoldDB" id="A0A9P7ZIV0"/>
<evidence type="ECO:0000259" key="2">
    <source>
        <dbReference type="Pfam" id="PF01035"/>
    </source>
</evidence>
<accession>A0A9P7ZIV0</accession>
<dbReference type="GO" id="GO:0032259">
    <property type="term" value="P:methylation"/>
    <property type="evidence" value="ECO:0007669"/>
    <property type="project" value="UniProtKB-KW"/>
</dbReference>
<organism evidence="3 4">
    <name type="scientific">Emericellopsis atlantica</name>
    <dbReference type="NCBI Taxonomy" id="2614577"/>
    <lineage>
        <taxon>Eukaryota</taxon>
        <taxon>Fungi</taxon>
        <taxon>Dikarya</taxon>
        <taxon>Ascomycota</taxon>
        <taxon>Pezizomycotina</taxon>
        <taxon>Sordariomycetes</taxon>
        <taxon>Hypocreomycetidae</taxon>
        <taxon>Hypocreales</taxon>
        <taxon>Bionectriaceae</taxon>
        <taxon>Emericellopsis</taxon>
    </lineage>
</organism>
<keyword evidence="3" id="KW-0489">Methyltransferase</keyword>
<proteinExistence type="predicted"/>
<keyword evidence="1" id="KW-0227">DNA damage</keyword>
<dbReference type="SUPFAM" id="SSF46767">
    <property type="entry name" value="Methylated DNA-protein cysteine methyltransferase, C-terminal domain"/>
    <property type="match status" value="1"/>
</dbReference>
<dbReference type="EMBL" id="MU251262">
    <property type="protein sequence ID" value="KAG9252395.1"/>
    <property type="molecule type" value="Genomic_DNA"/>
</dbReference>
<dbReference type="PANTHER" id="PTHR42942:SF1">
    <property type="entry name" value="ALKYLTRANSFERASE-LIKE PROTEIN 1"/>
    <property type="match status" value="1"/>
</dbReference>
<evidence type="ECO:0000313" key="3">
    <source>
        <dbReference type="EMBL" id="KAG9252395.1"/>
    </source>
</evidence>
<dbReference type="OrthoDB" id="2548197at2759"/>
<dbReference type="InterPro" id="IPR036388">
    <property type="entry name" value="WH-like_DNA-bd_sf"/>
</dbReference>
<keyword evidence="3" id="KW-0808">Transferase</keyword>
<dbReference type="CDD" id="cd06445">
    <property type="entry name" value="ATase"/>
    <property type="match status" value="1"/>
</dbReference>
<dbReference type="InterPro" id="IPR014048">
    <property type="entry name" value="MethylDNA_cys_MeTrfase_DNA-bd"/>
</dbReference>
<dbReference type="InterPro" id="IPR052520">
    <property type="entry name" value="ATL_DNA_repair"/>
</dbReference>
<dbReference type="RefSeq" id="XP_046116319.1">
    <property type="nucleotide sequence ID" value="XM_046265192.1"/>
</dbReference>
<comment type="caution">
    <text evidence="3">The sequence shown here is derived from an EMBL/GenBank/DDBJ whole genome shotgun (WGS) entry which is preliminary data.</text>
</comment>
<dbReference type="GO" id="GO:0008168">
    <property type="term" value="F:methyltransferase activity"/>
    <property type="evidence" value="ECO:0007669"/>
    <property type="project" value="UniProtKB-KW"/>
</dbReference>
<evidence type="ECO:0000256" key="1">
    <source>
        <dbReference type="ARBA" id="ARBA00022763"/>
    </source>
</evidence>
<protein>
    <submittedName>
        <fullName evidence="3">6-O-methylguanine DNA methyltransferase</fullName>
    </submittedName>
</protein>
<evidence type="ECO:0000313" key="4">
    <source>
        <dbReference type="Proteomes" id="UP000887229"/>
    </source>
</evidence>
<dbReference type="Proteomes" id="UP000887229">
    <property type="component" value="Unassembled WGS sequence"/>
</dbReference>
<dbReference type="Gene3D" id="1.10.10.10">
    <property type="entry name" value="Winged helix-like DNA-binding domain superfamily/Winged helix DNA-binding domain"/>
    <property type="match status" value="1"/>
</dbReference>
<feature type="domain" description="Methylated-DNA-[protein]-cysteine S-methyltransferase DNA binding" evidence="2">
    <location>
        <begin position="68"/>
        <end position="156"/>
    </location>
</feature>
<dbReference type="Pfam" id="PF01035">
    <property type="entry name" value="DNA_binding_1"/>
    <property type="match status" value="1"/>
</dbReference>
<dbReference type="InterPro" id="IPR036217">
    <property type="entry name" value="MethylDNA_cys_MeTrfase_DNAb"/>
</dbReference>
<reference evidence="3" key="1">
    <citation type="journal article" date="2021" name="IMA Fungus">
        <title>Genomic characterization of three marine fungi, including Emericellopsis atlantica sp. nov. with signatures of a generalist lifestyle and marine biomass degradation.</title>
        <authorList>
            <person name="Hagestad O.C."/>
            <person name="Hou L."/>
            <person name="Andersen J.H."/>
            <person name="Hansen E.H."/>
            <person name="Altermark B."/>
            <person name="Li C."/>
            <person name="Kuhnert E."/>
            <person name="Cox R.J."/>
            <person name="Crous P.W."/>
            <person name="Spatafora J.W."/>
            <person name="Lail K."/>
            <person name="Amirebrahimi M."/>
            <person name="Lipzen A."/>
            <person name="Pangilinan J."/>
            <person name="Andreopoulos W."/>
            <person name="Hayes R.D."/>
            <person name="Ng V."/>
            <person name="Grigoriev I.V."/>
            <person name="Jackson S.A."/>
            <person name="Sutton T.D.S."/>
            <person name="Dobson A.D.W."/>
            <person name="Rama T."/>
        </authorList>
    </citation>
    <scope>NUCLEOTIDE SEQUENCE</scope>
    <source>
        <strain evidence="3">TS7</strain>
    </source>
</reference>